<organism evidence="5 6">
    <name type="scientific">Leisingera aquaemixtae</name>
    <dbReference type="NCBI Taxonomy" id="1396826"/>
    <lineage>
        <taxon>Bacteria</taxon>
        <taxon>Pseudomonadati</taxon>
        <taxon>Pseudomonadota</taxon>
        <taxon>Alphaproteobacteria</taxon>
        <taxon>Rhodobacterales</taxon>
        <taxon>Roseobacteraceae</taxon>
        <taxon>Leisingera</taxon>
    </lineage>
</organism>
<dbReference type="EMBL" id="CYSR01000019">
    <property type="protein sequence ID" value="CUH99488.1"/>
    <property type="molecule type" value="Genomic_DNA"/>
</dbReference>
<evidence type="ECO:0000313" key="5">
    <source>
        <dbReference type="EMBL" id="CUH99488.1"/>
    </source>
</evidence>
<feature type="signal peptide" evidence="4">
    <location>
        <begin position="1"/>
        <end position="22"/>
    </location>
</feature>
<dbReference type="GO" id="GO:0016042">
    <property type="term" value="P:lipid catabolic process"/>
    <property type="evidence" value="ECO:0007669"/>
    <property type="project" value="UniProtKB-KW"/>
</dbReference>
<proteinExistence type="predicted"/>
<accession>A0A0P1H894</accession>
<dbReference type="Proteomes" id="UP000051326">
    <property type="component" value="Unassembled WGS sequence"/>
</dbReference>
<evidence type="ECO:0000313" key="6">
    <source>
        <dbReference type="Proteomes" id="UP000051326"/>
    </source>
</evidence>
<gene>
    <name evidence="5" type="ORF">PHA8399_01610</name>
</gene>
<dbReference type="PANTHER" id="PTHR10272:SF0">
    <property type="entry name" value="PLATELET-ACTIVATING FACTOR ACETYLHYDROLASE"/>
    <property type="match status" value="1"/>
</dbReference>
<dbReference type="STRING" id="1396826.PHA8399_01610"/>
<dbReference type="PROSITE" id="PS51257">
    <property type="entry name" value="PROKAR_LIPOPROTEIN"/>
    <property type="match status" value="1"/>
</dbReference>
<dbReference type="SUPFAM" id="SSF53474">
    <property type="entry name" value="alpha/beta-Hydrolases"/>
    <property type="match status" value="1"/>
</dbReference>
<keyword evidence="2" id="KW-0442">Lipid degradation</keyword>
<sequence>MKITTIALVLTSLVLTSLACSAAADGAGLRLTEIYMPHHGADARVAIWYPPGAGGTPTLYADNPVFQGVEATLDADVAPGDFPVVLFSHGMGGTDRAQAWLASELANRGAIVVLVNHPNSTWGDFDMTVGVRHWTRAEDLSTALDMLIDDPVLGGHIDRSRIMAAGFSYGGWTALSLGGMTGNLEGIVGVCTAQIETMEACDMLLSDDVSMQTQKPETWNASYADPRVTLAAAIDPGFVWGLDSSDTAALVPGPLLIGLGDGQTRMSATNFVESGLVALLNGAHIVQLAPAFHFSAMPLCKPDAPAILEAEADDPVCTDPPGTDRVAVHSAIIEAIADTLGL</sequence>
<name>A0A0P1H894_9RHOB</name>
<evidence type="ECO:0000256" key="2">
    <source>
        <dbReference type="ARBA" id="ARBA00022963"/>
    </source>
</evidence>
<dbReference type="InterPro" id="IPR029058">
    <property type="entry name" value="AB_hydrolase_fold"/>
</dbReference>
<evidence type="ECO:0000256" key="3">
    <source>
        <dbReference type="ARBA" id="ARBA00023098"/>
    </source>
</evidence>
<evidence type="ECO:0000256" key="4">
    <source>
        <dbReference type="SAM" id="SignalP"/>
    </source>
</evidence>
<dbReference type="PIRSF" id="PIRSF031982">
    <property type="entry name" value="UCP031982_abhydr"/>
    <property type="match status" value="1"/>
</dbReference>
<keyword evidence="4" id="KW-0732">Signal</keyword>
<dbReference type="PANTHER" id="PTHR10272">
    <property type="entry name" value="PLATELET-ACTIVATING FACTOR ACETYLHYDROLASE"/>
    <property type="match status" value="1"/>
</dbReference>
<dbReference type="AlphaFoldDB" id="A0A0P1H894"/>
<keyword evidence="3" id="KW-0443">Lipid metabolism</keyword>
<dbReference type="Pfam" id="PF03403">
    <property type="entry name" value="PAF-AH_p_II"/>
    <property type="match status" value="1"/>
</dbReference>
<protein>
    <submittedName>
        <fullName evidence="5">Putative dienelactone hydrolase</fullName>
    </submittedName>
</protein>
<dbReference type="InterPro" id="IPR016986">
    <property type="entry name" value="UCP031982_abhydr"/>
</dbReference>
<dbReference type="Gene3D" id="3.40.50.1820">
    <property type="entry name" value="alpha/beta hydrolase"/>
    <property type="match status" value="1"/>
</dbReference>
<reference evidence="5 6" key="1">
    <citation type="submission" date="2015-09" db="EMBL/GenBank/DDBJ databases">
        <authorList>
            <consortium name="Swine Surveillance"/>
        </authorList>
    </citation>
    <scope>NUCLEOTIDE SEQUENCE [LARGE SCALE GENOMIC DNA]</scope>
    <source>
        <strain evidence="5 6">CECT 8399</strain>
    </source>
</reference>
<dbReference type="GO" id="GO:0003847">
    <property type="term" value="F:1-alkyl-2-acetylglycerophosphocholine esterase activity"/>
    <property type="evidence" value="ECO:0007669"/>
    <property type="project" value="TreeGrafter"/>
</dbReference>
<evidence type="ECO:0000256" key="1">
    <source>
        <dbReference type="ARBA" id="ARBA00022801"/>
    </source>
</evidence>
<feature type="chain" id="PRO_5006064167" evidence="4">
    <location>
        <begin position="23"/>
        <end position="342"/>
    </location>
</feature>
<keyword evidence="1 5" id="KW-0378">Hydrolase</keyword>